<dbReference type="Pfam" id="PF00281">
    <property type="entry name" value="Ribosomal_L5"/>
    <property type="match status" value="1"/>
</dbReference>
<evidence type="ECO:0000256" key="7">
    <source>
        <dbReference type="RuleBase" id="RU003930"/>
    </source>
</evidence>
<dbReference type="PIRSF" id="PIRSF002161">
    <property type="entry name" value="Ribosomal_L5"/>
    <property type="match status" value="1"/>
</dbReference>
<dbReference type="EMBL" id="JPSL02000040">
    <property type="protein sequence ID" value="KGQ22671.1"/>
    <property type="molecule type" value="Genomic_DNA"/>
</dbReference>
<reference evidence="10 11" key="1">
    <citation type="journal article" date="2015" name="Genome Announc.">
        <title>Draft Genome Sequence of the Thermophile Thermus filiformis ATCC 43280, Producer of Carotenoid-(Di)glucoside-Branched Fatty Acid (Di)esters and Source of Hyperthermostable Enzymes of Biotechnological Interest.</title>
        <authorList>
            <person name="Mandelli F."/>
            <person name="Oliveira Ramires B."/>
            <person name="Couger M.B."/>
            <person name="Paixao D.A."/>
            <person name="Camilo C.M."/>
            <person name="Polikarpov I."/>
            <person name="Prade R."/>
            <person name="Riano-Pachon D.M."/>
            <person name="Squina F.M."/>
        </authorList>
    </citation>
    <scope>NUCLEOTIDE SEQUENCE [LARGE SCALE GENOMIC DNA]</scope>
    <source>
        <strain evidence="10 11">ATCC 43280</strain>
    </source>
</reference>
<comment type="caution">
    <text evidence="10">The sequence shown here is derived from an EMBL/GenBank/DDBJ whole genome shotgun (WGS) entry which is preliminary data.</text>
</comment>
<dbReference type="Pfam" id="PF00673">
    <property type="entry name" value="Ribosomal_L5_C"/>
    <property type="match status" value="1"/>
</dbReference>
<evidence type="ECO:0000256" key="6">
    <source>
        <dbReference type="HAMAP-Rule" id="MF_01333"/>
    </source>
</evidence>
<dbReference type="PANTHER" id="PTHR11994">
    <property type="entry name" value="60S RIBOSOMAL PROTEIN L11-RELATED"/>
    <property type="match status" value="1"/>
</dbReference>
<protein>
    <recommendedName>
        <fullName evidence="4 6">Large ribosomal subunit protein uL5</fullName>
    </recommendedName>
</protein>
<dbReference type="InterPro" id="IPR020930">
    <property type="entry name" value="Ribosomal_uL5_bac-type"/>
</dbReference>
<dbReference type="InterPro" id="IPR002132">
    <property type="entry name" value="Ribosomal_uL5"/>
</dbReference>
<dbReference type="PROSITE" id="PS00358">
    <property type="entry name" value="RIBOSOMAL_L5"/>
    <property type="match status" value="1"/>
</dbReference>
<feature type="domain" description="Large ribosomal subunit protein uL5 N-terminal" evidence="8">
    <location>
        <begin position="27"/>
        <end position="83"/>
    </location>
</feature>
<evidence type="ECO:0000256" key="2">
    <source>
        <dbReference type="ARBA" id="ARBA00022980"/>
    </source>
</evidence>
<dbReference type="HAMAP" id="MF_01333_B">
    <property type="entry name" value="Ribosomal_uL5_B"/>
    <property type="match status" value="1"/>
</dbReference>
<evidence type="ECO:0000259" key="9">
    <source>
        <dbReference type="Pfam" id="PF00673"/>
    </source>
</evidence>
<dbReference type="OrthoDB" id="9806626at2"/>
<gene>
    <name evidence="6" type="primary">rplE</name>
    <name evidence="10" type="ORF">THFILI_10615</name>
</gene>
<proteinExistence type="inferred from homology"/>
<keyword evidence="11" id="KW-1185">Reference proteome</keyword>
<comment type="function">
    <text evidence="5">This is one of the proteins that bind and probably mediate the attachment of the 5S RNA into the large ribosomal subunit, where it forms part of the central protuberance. In the 70S ribosome it contacts protein S13 of the 30S subunit (forming bridge B1b) connecting the head of the 30S subunit to the top of the 50S subunit. The bridge itself contacts the P site tRNA and is implicated in movement during ribosome translocation. Also contacts the P site tRNA independently of the intersubunit bridge; the 5S rRNA and some of its associated proteins might help stabilize positioning of ribosome-bound tRNAs.</text>
</comment>
<accession>A0A0A2WRC7</accession>
<dbReference type="InterPro" id="IPR022803">
    <property type="entry name" value="Ribosomal_uL5_dom_sf"/>
</dbReference>
<dbReference type="NCBIfam" id="NF000585">
    <property type="entry name" value="PRK00010.1"/>
    <property type="match status" value="1"/>
</dbReference>
<dbReference type="FunFam" id="3.30.1440.10:FF:000001">
    <property type="entry name" value="50S ribosomal protein L5"/>
    <property type="match status" value="1"/>
</dbReference>
<evidence type="ECO:0000256" key="3">
    <source>
        <dbReference type="ARBA" id="ARBA00023274"/>
    </source>
</evidence>
<dbReference type="Gene3D" id="3.30.1440.10">
    <property type="match status" value="1"/>
</dbReference>
<dbReference type="STRING" id="276.THFILI_10615"/>
<dbReference type="GO" id="GO:0006412">
    <property type="term" value="P:translation"/>
    <property type="evidence" value="ECO:0007669"/>
    <property type="project" value="UniProtKB-UniRule"/>
</dbReference>
<keyword evidence="6" id="KW-0699">rRNA-binding</keyword>
<dbReference type="InterPro" id="IPR020929">
    <property type="entry name" value="Ribosomal_uL5_CS"/>
</dbReference>
<dbReference type="AlphaFoldDB" id="A0A0A2WRC7"/>
<keyword evidence="6" id="KW-0694">RNA-binding</keyword>
<dbReference type="InterPro" id="IPR031309">
    <property type="entry name" value="Ribosomal_uL5_C"/>
</dbReference>
<evidence type="ECO:0000256" key="4">
    <source>
        <dbReference type="ARBA" id="ARBA00035245"/>
    </source>
</evidence>
<evidence type="ECO:0000313" key="10">
    <source>
        <dbReference type="EMBL" id="KGQ22671.1"/>
    </source>
</evidence>
<feature type="domain" description="Large ribosomal subunit protein uL5 C-terminal" evidence="9">
    <location>
        <begin position="87"/>
        <end position="180"/>
    </location>
</feature>
<evidence type="ECO:0000256" key="1">
    <source>
        <dbReference type="ARBA" id="ARBA00008553"/>
    </source>
</evidence>
<dbReference type="GO" id="GO:0005840">
    <property type="term" value="C:ribosome"/>
    <property type="evidence" value="ECO:0007669"/>
    <property type="project" value="UniProtKB-KW"/>
</dbReference>
<sequence>MPLDVALKRKYYEEVRPELIKRFGYENVWAVPRLVKVVVNQGLGEAKEDARILEKAAKELSLLTGQKPAVTRAKKSISNFKLRKGMPIGLKVTLRGDRMWIFLEKLLNVALPRIRDFRGVNPNGFDGRGNYNLGLREQLIFPEITYELADAPRGMDIAVVTTAKTDEEARALLELLGFPFRK</sequence>
<name>A0A0A2WRC7_THEFI</name>
<dbReference type="RefSeq" id="WP_038061689.1">
    <property type="nucleotide sequence ID" value="NZ_JPSL02000040.1"/>
</dbReference>
<comment type="similarity">
    <text evidence="1 6 7">Belongs to the universal ribosomal protein uL5 family.</text>
</comment>
<keyword evidence="6" id="KW-0820">tRNA-binding</keyword>
<dbReference type="GO" id="GO:0019843">
    <property type="term" value="F:rRNA binding"/>
    <property type="evidence" value="ECO:0007669"/>
    <property type="project" value="UniProtKB-UniRule"/>
</dbReference>
<comment type="function">
    <text evidence="6">This is 1 of the proteins that bind and probably mediate the attachment of the 5S RNA into the large ribosomal subunit, where it forms part of the central protuberance. In the 70S ribosome it contacts protein S13 of the 30S subunit (bridge B1b), connecting the 2 subunits; this bridge is implicated in subunit movement. Contacts the P site tRNA; the 5S rRNA and some of its associated proteins might help stabilize positioning of ribosome-bound tRNAs.</text>
</comment>
<dbReference type="GO" id="GO:0003735">
    <property type="term" value="F:structural constituent of ribosome"/>
    <property type="evidence" value="ECO:0007669"/>
    <property type="project" value="InterPro"/>
</dbReference>
<dbReference type="Proteomes" id="UP000030364">
    <property type="component" value="Unassembled WGS sequence"/>
</dbReference>
<dbReference type="PATRIC" id="fig|276.5.peg.492"/>
<dbReference type="InterPro" id="IPR031310">
    <property type="entry name" value="Ribosomal_uL5_N"/>
</dbReference>
<keyword evidence="2 6" id="KW-0689">Ribosomal protein</keyword>
<comment type="subunit">
    <text evidence="6">Part of the 50S ribosomal subunit; part of the 5S rRNA/L5/L18/L25 subcomplex. Contacts the 5S rRNA and the P site tRNA. Forms a bridge to the 30S subunit in the 70S ribosome.</text>
</comment>
<dbReference type="GO" id="GO:1990904">
    <property type="term" value="C:ribonucleoprotein complex"/>
    <property type="evidence" value="ECO:0007669"/>
    <property type="project" value="UniProtKB-KW"/>
</dbReference>
<evidence type="ECO:0000256" key="5">
    <source>
        <dbReference type="ARBA" id="ARBA00057790"/>
    </source>
</evidence>
<evidence type="ECO:0000313" key="11">
    <source>
        <dbReference type="Proteomes" id="UP000030364"/>
    </source>
</evidence>
<dbReference type="SUPFAM" id="SSF55282">
    <property type="entry name" value="RL5-like"/>
    <property type="match status" value="1"/>
</dbReference>
<keyword evidence="3 6" id="KW-0687">Ribonucleoprotein</keyword>
<dbReference type="GO" id="GO:0000049">
    <property type="term" value="F:tRNA binding"/>
    <property type="evidence" value="ECO:0007669"/>
    <property type="project" value="UniProtKB-UniRule"/>
</dbReference>
<evidence type="ECO:0000259" key="8">
    <source>
        <dbReference type="Pfam" id="PF00281"/>
    </source>
</evidence>
<organism evidence="10 11">
    <name type="scientific">Thermus filiformis</name>
    <dbReference type="NCBI Taxonomy" id="276"/>
    <lineage>
        <taxon>Bacteria</taxon>
        <taxon>Thermotogati</taxon>
        <taxon>Deinococcota</taxon>
        <taxon>Deinococci</taxon>
        <taxon>Thermales</taxon>
        <taxon>Thermaceae</taxon>
        <taxon>Thermus</taxon>
    </lineage>
</organism>